<reference evidence="3" key="1">
    <citation type="submission" date="2017-02" db="EMBL/GenBank/DDBJ databases">
        <title>Comparative genomics and description of representatives of a novel lineage of planctomycetes thriving in anoxic sediments.</title>
        <authorList>
            <person name="Spring S."/>
            <person name="Bunk B."/>
            <person name="Sproer C."/>
        </authorList>
    </citation>
    <scope>NUCLEOTIDE SEQUENCE [LARGE SCALE GENOMIC DNA]</scope>
    <source>
        <strain evidence="3">ST-NAGAB-D1</strain>
    </source>
</reference>
<name>A0A1U9NIW1_9BACT</name>
<dbReference type="Pfam" id="PF02482">
    <property type="entry name" value="Ribosomal_S30AE"/>
    <property type="match status" value="1"/>
</dbReference>
<dbReference type="Gene3D" id="3.30.160.100">
    <property type="entry name" value="Ribosome hibernation promotion factor-like"/>
    <property type="match status" value="1"/>
</dbReference>
<dbReference type="SMART" id="SM00357">
    <property type="entry name" value="CSP"/>
    <property type="match status" value="1"/>
</dbReference>
<dbReference type="AlphaFoldDB" id="A0A1U9NIW1"/>
<dbReference type="SUPFAM" id="SSF69754">
    <property type="entry name" value="Ribosome binding protein Y (YfiA homologue)"/>
    <property type="match status" value="1"/>
</dbReference>
<evidence type="ECO:0000313" key="2">
    <source>
        <dbReference type="EMBL" id="AQT67872.1"/>
    </source>
</evidence>
<dbReference type="STRING" id="1936003.STSP2_01024"/>
<sequence>MQGPTEITFKDVTKTPELEDLINGKIAKLEKICPQMISCRVMVECPQKHPDTGNPHRVRIDVTVPPSQEIVAKQSASEGDMHTPLETVINNTFKAAEKQLKKLSEKEKGQVKIHPEQQVMGIVTKIFADEDYGFIRTVDTGDDVYFHKNSVLHDDYDRLNVGTGVRFVVHMGEKGPQASSVEIEYQPKPGNIA</sequence>
<dbReference type="InterPro" id="IPR002059">
    <property type="entry name" value="CSP_DNA-bd"/>
</dbReference>
<dbReference type="RefSeq" id="WP_146660386.1">
    <property type="nucleotide sequence ID" value="NZ_CP019791.1"/>
</dbReference>
<accession>A0A1U9NIW1</accession>
<gene>
    <name evidence="2" type="primary">cspB</name>
    <name evidence="2" type="ORF">STSP2_01024</name>
</gene>
<dbReference type="KEGG" id="alus:STSP2_01024"/>
<evidence type="ECO:0000313" key="3">
    <source>
        <dbReference type="Proteomes" id="UP000189674"/>
    </source>
</evidence>
<protein>
    <submittedName>
        <fullName evidence="2">Cold shock-like protein CspB</fullName>
    </submittedName>
</protein>
<dbReference type="InterPro" id="IPR003489">
    <property type="entry name" value="RHF/RaiA"/>
</dbReference>
<dbReference type="OrthoDB" id="9782252at2"/>
<dbReference type="Proteomes" id="UP000189674">
    <property type="component" value="Chromosome"/>
</dbReference>
<dbReference type="SUPFAM" id="SSF50249">
    <property type="entry name" value="Nucleic acid-binding proteins"/>
    <property type="match status" value="1"/>
</dbReference>
<dbReference type="EMBL" id="CP019791">
    <property type="protein sequence ID" value="AQT67872.1"/>
    <property type="molecule type" value="Genomic_DNA"/>
</dbReference>
<keyword evidence="3" id="KW-1185">Reference proteome</keyword>
<dbReference type="GO" id="GO:0005829">
    <property type="term" value="C:cytosol"/>
    <property type="evidence" value="ECO:0007669"/>
    <property type="project" value="UniProtKB-ARBA"/>
</dbReference>
<dbReference type="Pfam" id="PF00313">
    <property type="entry name" value="CSD"/>
    <property type="match status" value="1"/>
</dbReference>
<organism evidence="2 3">
    <name type="scientific">Anaerohalosphaera lusitana</name>
    <dbReference type="NCBI Taxonomy" id="1936003"/>
    <lineage>
        <taxon>Bacteria</taxon>
        <taxon>Pseudomonadati</taxon>
        <taxon>Planctomycetota</taxon>
        <taxon>Phycisphaerae</taxon>
        <taxon>Sedimentisphaerales</taxon>
        <taxon>Anaerohalosphaeraceae</taxon>
        <taxon>Anaerohalosphaera</taxon>
    </lineage>
</organism>
<evidence type="ECO:0000259" key="1">
    <source>
        <dbReference type="PROSITE" id="PS51857"/>
    </source>
</evidence>
<dbReference type="InterPro" id="IPR036567">
    <property type="entry name" value="RHF-like"/>
</dbReference>
<dbReference type="GO" id="GO:0003676">
    <property type="term" value="F:nucleic acid binding"/>
    <property type="evidence" value="ECO:0007669"/>
    <property type="project" value="InterPro"/>
</dbReference>
<dbReference type="InterPro" id="IPR012340">
    <property type="entry name" value="NA-bd_OB-fold"/>
</dbReference>
<feature type="domain" description="CSD" evidence="1">
    <location>
        <begin position="118"/>
        <end position="183"/>
    </location>
</feature>
<dbReference type="PROSITE" id="PS51857">
    <property type="entry name" value="CSD_2"/>
    <property type="match status" value="1"/>
</dbReference>
<dbReference type="InterPro" id="IPR011129">
    <property type="entry name" value="CSD"/>
</dbReference>
<dbReference type="Gene3D" id="2.40.50.140">
    <property type="entry name" value="Nucleic acid-binding proteins"/>
    <property type="match status" value="1"/>
</dbReference>
<proteinExistence type="predicted"/>